<comment type="caution">
    <text evidence="3">The sequence shown here is derived from an EMBL/GenBank/DDBJ whole genome shotgun (WGS) entry which is preliminary data.</text>
</comment>
<evidence type="ECO:0000313" key="4">
    <source>
        <dbReference type="Proteomes" id="UP000558488"/>
    </source>
</evidence>
<proteinExistence type="predicted"/>
<reference evidence="3 4" key="1">
    <citation type="journal article" date="2020" name="Nature">
        <title>Six reference-quality genomes reveal evolution of bat adaptations.</title>
        <authorList>
            <person name="Jebb D."/>
            <person name="Huang Z."/>
            <person name="Pippel M."/>
            <person name="Hughes G.M."/>
            <person name="Lavrichenko K."/>
            <person name="Devanna P."/>
            <person name="Winkler S."/>
            <person name="Jermiin L.S."/>
            <person name="Skirmuntt E.C."/>
            <person name="Katzourakis A."/>
            <person name="Burkitt-Gray L."/>
            <person name="Ray D.A."/>
            <person name="Sullivan K.A.M."/>
            <person name="Roscito J.G."/>
            <person name="Kirilenko B.M."/>
            <person name="Davalos L.M."/>
            <person name="Corthals A.P."/>
            <person name="Power M.L."/>
            <person name="Jones G."/>
            <person name="Ransome R.D."/>
            <person name="Dechmann D.K.N."/>
            <person name="Locatelli A.G."/>
            <person name="Puechmaille S.J."/>
            <person name="Fedrigo O."/>
            <person name="Jarvis E.D."/>
            <person name="Hiller M."/>
            <person name="Vernes S.C."/>
            <person name="Myers E.W."/>
            <person name="Teeling E.C."/>
        </authorList>
    </citation>
    <scope>NUCLEOTIDE SEQUENCE [LARGE SCALE GENOMIC DNA]</scope>
    <source>
        <strain evidence="3">MPipKuh1</strain>
        <tissue evidence="3">Flight muscle</tissue>
    </source>
</reference>
<accession>A0A7J7S551</accession>
<dbReference type="PANTHER" id="PTHR31434:SF2">
    <property type="entry name" value="S PHASE CYCLIN A-ASSOCIATED PROTEIN IN THE ENDOPLASMIC RETICULUM"/>
    <property type="match status" value="1"/>
</dbReference>
<dbReference type="EMBL" id="JACAGB010000050">
    <property type="protein sequence ID" value="KAF6283550.1"/>
    <property type="molecule type" value="Genomic_DNA"/>
</dbReference>
<keyword evidence="4" id="KW-1185">Reference proteome</keyword>
<feature type="region of interest" description="Disordered" evidence="1">
    <location>
        <begin position="231"/>
        <end position="333"/>
    </location>
</feature>
<dbReference type="InterPro" id="IPR032446">
    <property type="entry name" value="SCAPER_N"/>
</dbReference>
<dbReference type="PANTHER" id="PTHR31434">
    <property type="entry name" value="S PHASE CYCLIN A-ASSOCIATED PROTEIN IN THE ENDOPLASMIC RETICULUM"/>
    <property type="match status" value="1"/>
</dbReference>
<name>A0A7J7S551_PIPKU</name>
<dbReference type="AlphaFoldDB" id="A0A7J7S551"/>
<protein>
    <submittedName>
        <fullName evidence="3">S-phase cyclin A associated protein in the ER</fullName>
    </submittedName>
</protein>
<feature type="domain" description="S phase cyclin A-associated protein in the endoplasmic reticulum N-terminal" evidence="2">
    <location>
        <begin position="89"/>
        <end position="182"/>
    </location>
</feature>
<evidence type="ECO:0000259" key="2">
    <source>
        <dbReference type="Pfam" id="PF16501"/>
    </source>
</evidence>
<sequence length="899" mass="98919">MMASFQRSNSQDKVRRIVAEEGRTARNLIAWSVPVESKDDDGKPKFQTGGKPKRTIPGTHKTTKQNAAVDCKITSTHGDKHLDKSPTKTRHPRKVDLRARYWAFLFDNLRRAVDEIYVTCESDQSVVECKEVLMMLDNYVRDFKALIDWIQLQEKLEKTDAQSRPTSLAWEVKKMSPGRHVIPSPSTDRISVTSNARRSLNFGASPGTVAAPCVASTGVSWADKVKAHHSGPAAASEGAPAQSCPPVAVQKTSCKNERKDAEGWETVQRGRAVRSRSTAVMPKVSTQALRSKDDSDKENVRLLPDESIQKGDVGDGPSNAIEARPKDSSHSCDHPLVERTQEHLSLKKYIVDIVVESTAPPEPLKDGEERQKNKKKAKKIKARMNSRAKEYERLMETKKSGSDSPYKAKLQRLAKDLLKQLQVQDSGSWSNKVSALDRTLGEIARILEKENVADQIAFQAAGGLTALEHILQGVLPAANVNTVSRIPPKSLCNAINVYCLTCSNCPENCADVLYSNKITFLVDLLTHQLTVYVPDENNATLGRNTNKQVCEGLTAGLLKVSSVVFGCLLANRPVGNSRPATPQTSAKDTENQLSQAFHSRIQDLISYMVSIGLIHKLGGCFLSVQGPVDENPRLASLLQHAASLLQGACTLCWAHTGRSHGIFDSNRQDLTGLTAALQATDLAGVLHMLYCILFHGAIADPGAASPKESYSQNTVQVAIQSLRFFNSFAALDLPAFQSIVGAEGLSLAFRHIASSLLGHCSHVSCESLLHEVIVCVGYFTVNHPDNQVIVQSGRHPTVLQKLCQLPFQYFSDPRLVRVLFPSLIAACYNNGHNKVILEQEMSCVLLASFLQDFAQNHSQAENQSPQPKGKCLGPQDYLELANRFPQQAWEEARQFFLKK</sequence>
<dbReference type="Pfam" id="PF16501">
    <property type="entry name" value="SCAPER_N"/>
    <property type="match status" value="1"/>
</dbReference>
<feature type="compositionally biased region" description="Basic and acidic residues" evidence="1">
    <location>
        <begin position="290"/>
        <end position="313"/>
    </location>
</feature>
<dbReference type="Proteomes" id="UP000558488">
    <property type="component" value="Unassembled WGS sequence"/>
</dbReference>
<feature type="region of interest" description="Disordered" evidence="1">
    <location>
        <begin position="359"/>
        <end position="379"/>
    </location>
</feature>
<evidence type="ECO:0000313" key="3">
    <source>
        <dbReference type="EMBL" id="KAF6283550.1"/>
    </source>
</evidence>
<feature type="compositionally biased region" description="Low complexity" evidence="1">
    <location>
        <begin position="231"/>
        <end position="241"/>
    </location>
</feature>
<feature type="region of interest" description="Disordered" evidence="1">
    <location>
        <begin position="35"/>
        <end position="66"/>
    </location>
</feature>
<organism evidence="3 4">
    <name type="scientific">Pipistrellus kuhlii</name>
    <name type="common">Kuhl's pipistrelle</name>
    <dbReference type="NCBI Taxonomy" id="59472"/>
    <lineage>
        <taxon>Eukaryota</taxon>
        <taxon>Metazoa</taxon>
        <taxon>Chordata</taxon>
        <taxon>Craniata</taxon>
        <taxon>Vertebrata</taxon>
        <taxon>Euteleostomi</taxon>
        <taxon>Mammalia</taxon>
        <taxon>Eutheria</taxon>
        <taxon>Laurasiatheria</taxon>
        <taxon>Chiroptera</taxon>
        <taxon>Yangochiroptera</taxon>
        <taxon>Vespertilionidae</taxon>
        <taxon>Pipistrellus</taxon>
    </lineage>
</organism>
<gene>
    <name evidence="3" type="ORF">mPipKuh1_015410</name>
</gene>
<evidence type="ECO:0000256" key="1">
    <source>
        <dbReference type="SAM" id="MobiDB-lite"/>
    </source>
</evidence>
<feature type="compositionally biased region" description="Basic and acidic residues" evidence="1">
    <location>
        <begin position="323"/>
        <end position="333"/>
    </location>
</feature>